<dbReference type="PROSITE" id="PS50005">
    <property type="entry name" value="TPR"/>
    <property type="match status" value="1"/>
</dbReference>
<evidence type="ECO:0000256" key="2">
    <source>
        <dbReference type="ARBA" id="ARBA00010488"/>
    </source>
</evidence>
<dbReference type="Gene3D" id="3.40.50.12580">
    <property type="match status" value="1"/>
</dbReference>
<dbReference type="InterPro" id="IPR007554">
    <property type="entry name" value="Glycerophosphate_synth"/>
</dbReference>
<dbReference type="Pfam" id="PF14559">
    <property type="entry name" value="TPR_19"/>
    <property type="match status" value="1"/>
</dbReference>
<organism evidence="9 10">
    <name type="scientific">Glutamicibacter protophormiae</name>
    <name type="common">Brevibacterium protophormiae</name>
    <dbReference type="NCBI Taxonomy" id="37930"/>
    <lineage>
        <taxon>Bacteria</taxon>
        <taxon>Bacillati</taxon>
        <taxon>Actinomycetota</taxon>
        <taxon>Actinomycetes</taxon>
        <taxon>Micrococcales</taxon>
        <taxon>Micrococcaceae</taxon>
        <taxon>Glutamicibacter</taxon>
    </lineage>
</organism>
<keyword evidence="3" id="KW-1003">Cell membrane</keyword>
<evidence type="ECO:0000256" key="5">
    <source>
        <dbReference type="ARBA" id="ARBA00022944"/>
    </source>
</evidence>
<protein>
    <submittedName>
        <fullName evidence="9">CDP-glycerol glycerophosphotransferase</fullName>
        <ecNumber evidence="9">2.7.8.12</ecNumber>
    </submittedName>
</protein>
<feature type="repeat" description="TPR" evidence="7">
    <location>
        <begin position="75"/>
        <end position="108"/>
    </location>
</feature>
<comment type="similarity">
    <text evidence="2">Belongs to the CDP-glycerol glycerophosphotransferase family.</text>
</comment>
<evidence type="ECO:0000256" key="1">
    <source>
        <dbReference type="ARBA" id="ARBA00004202"/>
    </source>
</evidence>
<gene>
    <name evidence="9" type="ORF">JOF39_002492</name>
</gene>
<dbReference type="EC" id="2.7.8.12" evidence="9"/>
<name>A0ABS4XSC8_GLUPR</name>
<dbReference type="SMART" id="SM00028">
    <property type="entry name" value="TPR"/>
    <property type="match status" value="4"/>
</dbReference>
<dbReference type="InterPro" id="IPR051612">
    <property type="entry name" value="Teichoic_Acid_Biosynth"/>
</dbReference>
<sequence>MSNLQSSTTLILGRQLEKGNHWWRAARLYEKFIRDNGNADPKVNLRLAACRMRTNKPELAINVLADLITDGHKSSEAYIALGEAQRASGKFKEATRSFEKALEYCNNSQNIRILHAESLIHAREPKTAVSFLENLNTENPDSPEITDLLALALNKSELRWRELEVLESQQLSRTGESQWSLRIAHAAFYLRKFELAGSNFEISYRNSNKSAQDSWMLYNAGLSFQRAGQVEKSNLLYQEFLSCQSGKKKKFGIGAYHEEKQQWVFALEAYRNFLPQELDKGELLYTCGRVAEKLYNWKLAREFYVQALSYELKLEDCQYRLGYVNDRLGDYELAAASYTLSAAFGSNNQAFRWFRAGYSFAKAKDYESSCDAYVRSCLAYGTLNREEAALVINESERDELVFKSLAFFDFITPGLRPNPGSSESTRLEYQADVLLRAGEFARAAESVEHSLFHRTGTKSSLFAKKGLALLGDRKYKDSSDSFARTRNFARPSGVDERPYLKGPQTRRHMIYNDFRESTEISNNTVLFESSHGSSIHCNPLAIYNTLKKDVAYQELKFVWVINDLKNTPQEILSCPRTMLVKQHSDEYLYHLACAKYLVNNATFPTYFIRRSGQRYLNTWHGTPLKLMGKRVKNAHFEHSNVVRNLLHSTHLFLPNEHTANALINDHDIDGLLTAEIVIGGSPRIDHSISASSSKIQAIRRLLGVFDDSKKIVLYAPTWRGQLGKQTFDNDALVKTLGKLVGDGHEVVFRAHRFAERAISGTDLPVSVVPPEIDTNELLSAVDVLITDYSSIFYDFLPLQRPIIFYTPDYDEYIEQRGVYFNQNEWPGEICWNEDELLGAVDDALHSGQKDYSEFFDFIKFEDGNASKRAIECFFDPNYEPNTMSSEKKSILIYQGSFIPNGITTSFVNLVNSIDTDSYDVYVAIDAKQIPVDGESHRILKSVSERVKFIARIGGQVLGPEERLVSDRFHKDSGLISVEENQIFASAMKREFLRVFGYAKFDHVINFEGYSRFWASILANPINHETNKVIYLHNDMVRERDSRFPRMQGLFSLYGSYDRLVSVSKSVHDENQKKISEEFRLPVKKFVYADNLIDVQNPIEQAKISGSDLSYYFDDLSGAENVFVNMARLSPEKGHKKLIDAFAIVKAKYPQSRLLIIGDGPLRQSLEARTKRLGLSADIVFTGQLSNPFSLVAQSDCFVFSSEYEGQGLAMIESLILGTPVISTDVVGSRSVVENGLGMLVENTIDGLAAGMCKFIEGWVPQVAFDPESYYKNASYQFRTSVLGLDEKSPK</sequence>
<dbReference type="InterPro" id="IPR011990">
    <property type="entry name" value="TPR-like_helical_dom_sf"/>
</dbReference>
<dbReference type="InterPro" id="IPR043149">
    <property type="entry name" value="TagF_N"/>
</dbReference>
<dbReference type="GO" id="GO:0047355">
    <property type="term" value="F:CDP-glycerol glycerophosphotransferase activity"/>
    <property type="evidence" value="ECO:0007669"/>
    <property type="project" value="UniProtKB-EC"/>
</dbReference>
<keyword evidence="5" id="KW-0777">Teichoic acid biosynthesis</keyword>
<dbReference type="Gene3D" id="3.40.50.2000">
    <property type="entry name" value="Glycogen Phosphorylase B"/>
    <property type="match status" value="2"/>
</dbReference>
<comment type="subcellular location">
    <subcellularLocation>
        <location evidence="1">Cell membrane</location>
        <topology evidence="1">Peripheral membrane protein</topology>
    </subcellularLocation>
</comment>
<evidence type="ECO:0000313" key="9">
    <source>
        <dbReference type="EMBL" id="MBP2399411.1"/>
    </source>
</evidence>
<dbReference type="Pfam" id="PF04464">
    <property type="entry name" value="Glyphos_transf"/>
    <property type="match status" value="1"/>
</dbReference>
<keyword evidence="6" id="KW-0472">Membrane</keyword>
<evidence type="ECO:0000256" key="4">
    <source>
        <dbReference type="ARBA" id="ARBA00022679"/>
    </source>
</evidence>
<evidence type="ECO:0000256" key="3">
    <source>
        <dbReference type="ARBA" id="ARBA00022475"/>
    </source>
</evidence>
<evidence type="ECO:0000256" key="7">
    <source>
        <dbReference type="PROSITE-ProRule" id="PRU00339"/>
    </source>
</evidence>
<dbReference type="Gene3D" id="1.25.40.10">
    <property type="entry name" value="Tetratricopeptide repeat domain"/>
    <property type="match status" value="2"/>
</dbReference>
<dbReference type="PANTHER" id="PTHR37316:SF3">
    <property type="entry name" value="TEICHOIC ACID GLYCEROL-PHOSPHATE TRANSFERASE"/>
    <property type="match status" value="1"/>
</dbReference>
<evidence type="ECO:0000259" key="8">
    <source>
        <dbReference type="Pfam" id="PF00534"/>
    </source>
</evidence>
<dbReference type="CDD" id="cd03811">
    <property type="entry name" value="GT4_GT28_WabH-like"/>
    <property type="match status" value="1"/>
</dbReference>
<evidence type="ECO:0000313" key="10">
    <source>
        <dbReference type="Proteomes" id="UP001195422"/>
    </source>
</evidence>
<dbReference type="SUPFAM" id="SSF53756">
    <property type="entry name" value="UDP-Glycosyltransferase/glycogen phosphorylase"/>
    <property type="match status" value="2"/>
</dbReference>
<dbReference type="InterPro" id="IPR043148">
    <property type="entry name" value="TagF_C"/>
</dbReference>
<dbReference type="InterPro" id="IPR019734">
    <property type="entry name" value="TPR_rpt"/>
</dbReference>
<feature type="domain" description="Glycosyl transferase family 1" evidence="8">
    <location>
        <begin position="1118"/>
        <end position="1258"/>
    </location>
</feature>
<evidence type="ECO:0000256" key="6">
    <source>
        <dbReference type="ARBA" id="ARBA00023136"/>
    </source>
</evidence>
<keyword evidence="4 9" id="KW-0808">Transferase</keyword>
<dbReference type="Pfam" id="PF00534">
    <property type="entry name" value="Glycos_transf_1"/>
    <property type="match status" value="1"/>
</dbReference>
<keyword evidence="7" id="KW-0802">TPR repeat</keyword>
<accession>A0ABS4XSC8</accession>
<dbReference type="PANTHER" id="PTHR37316">
    <property type="entry name" value="TEICHOIC ACID GLYCEROL-PHOSPHATE PRIMASE"/>
    <property type="match status" value="1"/>
</dbReference>
<dbReference type="InterPro" id="IPR001296">
    <property type="entry name" value="Glyco_trans_1"/>
</dbReference>
<comment type="caution">
    <text evidence="9">The sequence shown here is derived from an EMBL/GenBank/DDBJ whole genome shotgun (WGS) entry which is preliminary data.</text>
</comment>
<reference evidence="9 10" key="1">
    <citation type="submission" date="2021-03" db="EMBL/GenBank/DDBJ databases">
        <title>Sequencing the genomes of 1000 actinobacteria strains.</title>
        <authorList>
            <person name="Klenk H.-P."/>
        </authorList>
    </citation>
    <scope>NUCLEOTIDE SEQUENCE [LARGE SCALE GENOMIC DNA]</scope>
    <source>
        <strain evidence="9 10">DSM 20168</strain>
    </source>
</reference>
<keyword evidence="10" id="KW-1185">Reference proteome</keyword>
<dbReference type="EMBL" id="JAGIOJ010000001">
    <property type="protein sequence ID" value="MBP2399411.1"/>
    <property type="molecule type" value="Genomic_DNA"/>
</dbReference>
<dbReference type="RefSeq" id="WP_188947876.1">
    <property type="nucleotide sequence ID" value="NZ_BMPH01000004.1"/>
</dbReference>
<dbReference type="Proteomes" id="UP001195422">
    <property type="component" value="Unassembled WGS sequence"/>
</dbReference>
<dbReference type="SUPFAM" id="SSF48452">
    <property type="entry name" value="TPR-like"/>
    <property type="match status" value="2"/>
</dbReference>
<dbReference type="Gene3D" id="3.40.50.11820">
    <property type="match status" value="1"/>
</dbReference>
<proteinExistence type="inferred from homology"/>